<evidence type="ECO:0000256" key="20">
    <source>
        <dbReference type="SAM" id="MobiDB-lite"/>
    </source>
</evidence>
<keyword evidence="4" id="KW-0963">Cytoplasm</keyword>
<proteinExistence type="inferred from homology"/>
<name>A0A2B4RCN6_STYPI</name>
<keyword evidence="8" id="KW-0479">Metal-binding</keyword>
<dbReference type="InterPro" id="IPR051363">
    <property type="entry name" value="RLR_Helicase"/>
</dbReference>
<dbReference type="OrthoDB" id="416741at2759"/>
<dbReference type="GO" id="GO:0003724">
    <property type="term" value="F:RNA helicase activity"/>
    <property type="evidence" value="ECO:0007669"/>
    <property type="project" value="UniProtKB-EC"/>
</dbReference>
<dbReference type="InterPro" id="IPR011545">
    <property type="entry name" value="DEAD/DEAH_box_helicase_dom"/>
</dbReference>
<feature type="domain" description="Helicase C-terminal" evidence="22">
    <location>
        <begin position="878"/>
        <end position="1045"/>
    </location>
</feature>
<evidence type="ECO:0000256" key="12">
    <source>
        <dbReference type="ARBA" id="ARBA00022806"/>
    </source>
</evidence>
<keyword evidence="17" id="KW-0694">RNA-binding</keyword>
<dbReference type="Pfam" id="PF11648">
    <property type="entry name" value="RIG-I_C-RD"/>
    <property type="match status" value="1"/>
</dbReference>
<dbReference type="GO" id="GO:0003723">
    <property type="term" value="F:RNA binding"/>
    <property type="evidence" value="ECO:0007669"/>
    <property type="project" value="UniProtKB-KW"/>
</dbReference>
<dbReference type="InterPro" id="IPR041204">
    <property type="entry name" value="RIG-I-like_C"/>
</dbReference>
<keyword evidence="9" id="KW-0677">Repeat</keyword>
<dbReference type="AlphaFoldDB" id="A0A2B4RCN6"/>
<dbReference type="InterPro" id="IPR038557">
    <property type="entry name" value="RLR_C_sf"/>
</dbReference>
<dbReference type="Gene3D" id="1.10.533.10">
    <property type="entry name" value="Death Domain, Fas"/>
    <property type="match status" value="1"/>
</dbReference>
<reference evidence="25" key="1">
    <citation type="journal article" date="2017" name="bioRxiv">
        <title>Comparative analysis of the genomes of Stylophora pistillata and Acropora digitifera provides evidence for extensive differences between species of corals.</title>
        <authorList>
            <person name="Voolstra C.R."/>
            <person name="Li Y."/>
            <person name="Liew Y.J."/>
            <person name="Baumgarten S."/>
            <person name="Zoccola D."/>
            <person name="Flot J.-F."/>
            <person name="Tambutte S."/>
            <person name="Allemand D."/>
            <person name="Aranda M."/>
        </authorList>
    </citation>
    <scope>NUCLEOTIDE SEQUENCE [LARGE SCALE GENOMIC DNA]</scope>
</reference>
<comment type="subcellular location">
    <subcellularLocation>
        <location evidence="1">Cytoplasm</location>
    </subcellularLocation>
</comment>
<dbReference type="EC" id="3.6.4.13" evidence="3"/>
<evidence type="ECO:0000256" key="10">
    <source>
        <dbReference type="ARBA" id="ARBA00022741"/>
    </source>
</evidence>
<evidence type="ECO:0000256" key="16">
    <source>
        <dbReference type="ARBA" id="ARBA00022859"/>
    </source>
</evidence>
<dbReference type="InterPro" id="IPR001650">
    <property type="entry name" value="Helicase_C-like"/>
</dbReference>
<evidence type="ECO:0000256" key="1">
    <source>
        <dbReference type="ARBA" id="ARBA00004496"/>
    </source>
</evidence>
<evidence type="ECO:0000256" key="8">
    <source>
        <dbReference type="ARBA" id="ARBA00022723"/>
    </source>
</evidence>
<feature type="domain" description="Helicase ATP-binding" evidence="21">
    <location>
        <begin position="317"/>
        <end position="508"/>
    </location>
</feature>
<keyword evidence="25" id="KW-1185">Reference proteome</keyword>
<keyword evidence="13" id="KW-0862">Zinc</keyword>
<dbReference type="InterPro" id="IPR014001">
    <property type="entry name" value="Helicase_ATP-bd"/>
</dbReference>
<evidence type="ECO:0000259" key="23">
    <source>
        <dbReference type="PROSITE" id="PS51789"/>
    </source>
</evidence>
<keyword evidence="11" id="KW-0378">Hydrolase</keyword>
<evidence type="ECO:0000256" key="4">
    <source>
        <dbReference type="ARBA" id="ARBA00022490"/>
    </source>
</evidence>
<dbReference type="SMART" id="SM00487">
    <property type="entry name" value="DEXDc"/>
    <property type="match status" value="1"/>
</dbReference>
<dbReference type="InterPro" id="IPR031964">
    <property type="entry name" value="CARD_dom"/>
</dbReference>
<feature type="compositionally biased region" description="Basic and acidic residues" evidence="20">
    <location>
        <begin position="713"/>
        <end position="735"/>
    </location>
</feature>
<feature type="region of interest" description="Disordered" evidence="20">
    <location>
        <begin position="254"/>
        <end position="275"/>
    </location>
</feature>
<dbReference type="Pfam" id="PF00271">
    <property type="entry name" value="Helicase_C"/>
    <property type="match status" value="1"/>
</dbReference>
<feature type="compositionally biased region" description="Acidic residues" evidence="20">
    <location>
        <begin position="835"/>
        <end position="848"/>
    </location>
</feature>
<evidence type="ECO:0000256" key="3">
    <source>
        <dbReference type="ARBA" id="ARBA00012552"/>
    </source>
</evidence>
<feature type="compositionally biased region" description="Basic and acidic residues" evidence="20">
    <location>
        <begin position="851"/>
        <end position="884"/>
    </location>
</feature>
<keyword evidence="15" id="KW-0832">Ubl conjugation</keyword>
<dbReference type="InterPro" id="IPR011029">
    <property type="entry name" value="DEATH-like_dom_sf"/>
</dbReference>
<keyword evidence="10" id="KW-0547">Nucleotide-binding</keyword>
<keyword evidence="7" id="KW-0399">Innate immunity</keyword>
<dbReference type="GO" id="GO:0051607">
    <property type="term" value="P:defense response to virus"/>
    <property type="evidence" value="ECO:0007669"/>
    <property type="project" value="UniProtKB-KW"/>
</dbReference>
<dbReference type="EMBL" id="LSMT01000652">
    <property type="protein sequence ID" value="PFX15411.1"/>
    <property type="molecule type" value="Genomic_DNA"/>
</dbReference>
<dbReference type="Gene3D" id="2.170.150.30">
    <property type="entry name" value="RIG-I-like receptor, C-terminal regulatory domain"/>
    <property type="match status" value="1"/>
</dbReference>
<evidence type="ECO:0000256" key="6">
    <source>
        <dbReference type="ARBA" id="ARBA00022553"/>
    </source>
</evidence>
<dbReference type="Pfam" id="PF18119">
    <property type="entry name" value="RIG-I_C"/>
    <property type="match status" value="1"/>
</dbReference>
<keyword evidence="14" id="KW-0067">ATP-binding</keyword>
<organism evidence="24 25">
    <name type="scientific">Stylophora pistillata</name>
    <name type="common">Smooth cauliflower coral</name>
    <dbReference type="NCBI Taxonomy" id="50429"/>
    <lineage>
        <taxon>Eukaryota</taxon>
        <taxon>Metazoa</taxon>
        <taxon>Cnidaria</taxon>
        <taxon>Anthozoa</taxon>
        <taxon>Hexacorallia</taxon>
        <taxon>Scleractinia</taxon>
        <taxon>Astrocoeniina</taxon>
        <taxon>Pocilloporidae</taxon>
        <taxon>Stylophora</taxon>
    </lineage>
</organism>
<dbReference type="STRING" id="50429.A0A2B4RCN6"/>
<evidence type="ECO:0000256" key="15">
    <source>
        <dbReference type="ARBA" id="ARBA00022843"/>
    </source>
</evidence>
<evidence type="ECO:0000256" key="19">
    <source>
        <dbReference type="ARBA" id="ARBA00049390"/>
    </source>
</evidence>
<evidence type="ECO:0000313" key="25">
    <source>
        <dbReference type="Proteomes" id="UP000225706"/>
    </source>
</evidence>
<evidence type="ECO:0000256" key="18">
    <source>
        <dbReference type="ARBA" id="ARBA00023118"/>
    </source>
</evidence>
<feature type="compositionally biased region" description="Basic and acidic residues" evidence="20">
    <location>
        <begin position="691"/>
        <end position="703"/>
    </location>
</feature>
<evidence type="ECO:0000256" key="11">
    <source>
        <dbReference type="ARBA" id="ARBA00022801"/>
    </source>
</evidence>
<keyword evidence="18" id="KW-0051">Antiviral defense</keyword>
<dbReference type="PROSITE" id="PS51789">
    <property type="entry name" value="RLR_CTR"/>
    <property type="match status" value="1"/>
</dbReference>
<keyword evidence="6" id="KW-0597">Phosphoprotein</keyword>
<evidence type="ECO:0000256" key="7">
    <source>
        <dbReference type="ARBA" id="ARBA00022588"/>
    </source>
</evidence>
<feature type="region of interest" description="Disordered" evidence="20">
    <location>
        <begin position="691"/>
        <end position="884"/>
    </location>
</feature>
<evidence type="ECO:0000256" key="17">
    <source>
        <dbReference type="ARBA" id="ARBA00022884"/>
    </source>
</evidence>
<dbReference type="GO" id="GO:0005524">
    <property type="term" value="F:ATP binding"/>
    <property type="evidence" value="ECO:0007669"/>
    <property type="project" value="UniProtKB-KW"/>
</dbReference>
<evidence type="ECO:0000256" key="14">
    <source>
        <dbReference type="ARBA" id="ARBA00022840"/>
    </source>
</evidence>
<dbReference type="GO" id="GO:0046872">
    <property type="term" value="F:metal ion binding"/>
    <property type="evidence" value="ECO:0007669"/>
    <property type="project" value="UniProtKB-KW"/>
</dbReference>
<keyword evidence="5" id="KW-1017">Isopeptide bond</keyword>
<dbReference type="PANTHER" id="PTHR14074">
    <property type="entry name" value="HELICASE WITH DEATH DOMAIN-RELATED"/>
    <property type="match status" value="1"/>
</dbReference>
<sequence>MKPYEKKILEERLKDFMEEVIPVDLFPHLPCLQQTDREEIEARQNFKGPTTANQILVDRLKRRDKAFPQFVRALRNCGNEHTALLLDPFYHYPVNAGDDEVAVTDGSGVGYKKIGTAIDVSFKGNLSFETSADDQQTESGFDLEEYLAEVFMKQSSEESKRMRKDFQKHLPQGAVFVNTAKGSIIATFRLSTVEAAEKLWEMYSEETFQEKLKEVLVEDTLKRHEKLPDKPLELNIRFSEDRFKQIQKKLKEIEEEQERDEQMRSSLCSKQEGSAAEDDGSLFEIEDEIVIPPVFLGSNANSFNFELELREYQKELAAPALKGKNTIICAPTNSGKTYVALEIAKKHLESFSMDTEAADCSNRKQPKVVFIVSTVNLVSQQKERFEAYLGYKYPVVDISGAKATEVPLKYLLKSHSIFVMTAQILVNALNSKNKEEQVNLEEISLLLFDECHHAHKEHPYSRIMERYLAFKKQPRHQGPLPQVVGFTASLGTGKAKSVEKAEEHILLVSANLDAEVISTVQENQSELEKYANVPTREVFQVPTTGKDPFEKIVSQIMTKIETKVKGIKGKLLKSVPPDEKGSQQYRQWVEGFYKDSVTDADRILITLAEHLREYHIALTINKSTTMKNARKCLKKYFDSLDREKFLPVDEKLTNLYQTAMNMLDKHVKEHGEPTNPLLMKLKGLLLQHYKDVRPPRMEKEDKTGANGLENGIENERNDKGSAAERSKVGDDGDKKGKMRRTSSNSQKDVETSDGSQKENRNEGTSLDDIAHDGGENGGNSYEDSKDIGTVGATDDGSQKENRNEGTSLDDVAHDGEESVGNSYEVSKDIGNVGATDDEYEEKEDESGIAEENNHEKPSQEANKSEENFQDEKSSNKSSVEQKEWKGPKGIVFTRTRESTVALDDWIKEDEELKAVLRPKALVGSGDGNIGMTQNEQERVISRFHKGETNLLLATSVAEEGLDIMDCNFVIRYDMMGNEISTVQSRGRVRAEVGMYSVLVSGDSGALKREYTNQFRESLMVEALSKVQKMDQKNFQRKVKVIQDKNFQDRQLKKRVMALQNSEPVPDDVTFHCRKCFEEVCQAHNIRRVKETYHVIICSDVRDSKVVMEEHHNPKALDGVEINRKIFCKKCSEDWGVTVLINGMEWMCIKISSFVLQFPEPKARRLTVKKWKLLPFRIEEATFEELMQQAQQQEAKDDLDDELSLSFD</sequence>
<dbReference type="SUPFAM" id="SSF52540">
    <property type="entry name" value="P-loop containing nucleoside triphosphate hydrolases"/>
    <property type="match status" value="2"/>
</dbReference>
<keyword evidence="16" id="KW-0391">Immunity</keyword>
<evidence type="ECO:0000256" key="9">
    <source>
        <dbReference type="ARBA" id="ARBA00022737"/>
    </source>
</evidence>
<dbReference type="Proteomes" id="UP000225706">
    <property type="component" value="Unassembled WGS sequence"/>
</dbReference>
<feature type="compositionally biased region" description="Basic and acidic residues" evidence="20">
    <location>
        <begin position="747"/>
        <end position="761"/>
    </location>
</feature>
<dbReference type="GO" id="GO:0016787">
    <property type="term" value="F:hydrolase activity"/>
    <property type="evidence" value="ECO:0007669"/>
    <property type="project" value="UniProtKB-KW"/>
</dbReference>
<dbReference type="PANTHER" id="PTHR14074:SF16">
    <property type="entry name" value="ANTIVIRAL INNATE IMMUNE RESPONSE RECEPTOR RIG-I"/>
    <property type="match status" value="1"/>
</dbReference>
<dbReference type="PROSITE" id="PS51192">
    <property type="entry name" value="HELICASE_ATP_BIND_1"/>
    <property type="match status" value="1"/>
</dbReference>
<evidence type="ECO:0000256" key="2">
    <source>
        <dbReference type="ARBA" id="ARBA00006866"/>
    </source>
</evidence>
<dbReference type="InterPro" id="IPR021673">
    <property type="entry name" value="RLR_CTR"/>
</dbReference>
<evidence type="ECO:0000259" key="22">
    <source>
        <dbReference type="PROSITE" id="PS51194"/>
    </source>
</evidence>
<dbReference type="Gene3D" id="3.40.50.300">
    <property type="entry name" value="P-loop containing nucleotide triphosphate hydrolases"/>
    <property type="match status" value="2"/>
</dbReference>
<dbReference type="InterPro" id="IPR027417">
    <property type="entry name" value="P-loop_NTPase"/>
</dbReference>
<evidence type="ECO:0000313" key="24">
    <source>
        <dbReference type="EMBL" id="PFX15411.1"/>
    </source>
</evidence>
<keyword evidence="12 24" id="KW-0347">Helicase</keyword>
<dbReference type="Pfam" id="PF16739">
    <property type="entry name" value="CARD_2"/>
    <property type="match status" value="1"/>
</dbReference>
<dbReference type="Pfam" id="PF00270">
    <property type="entry name" value="DEAD"/>
    <property type="match status" value="1"/>
</dbReference>
<evidence type="ECO:0000259" key="21">
    <source>
        <dbReference type="PROSITE" id="PS51192"/>
    </source>
</evidence>
<evidence type="ECO:0000256" key="13">
    <source>
        <dbReference type="ARBA" id="ARBA00022833"/>
    </source>
</evidence>
<dbReference type="GO" id="GO:0045087">
    <property type="term" value="P:innate immune response"/>
    <property type="evidence" value="ECO:0007669"/>
    <property type="project" value="UniProtKB-KW"/>
</dbReference>
<protein>
    <recommendedName>
        <fullName evidence="3">RNA helicase</fullName>
        <ecNumber evidence="3">3.6.4.13</ecNumber>
    </recommendedName>
</protein>
<accession>A0A2B4RCN6</accession>
<evidence type="ECO:0000256" key="5">
    <source>
        <dbReference type="ARBA" id="ARBA00022499"/>
    </source>
</evidence>
<dbReference type="SMART" id="SM00490">
    <property type="entry name" value="HELICc"/>
    <property type="match status" value="1"/>
</dbReference>
<comment type="similarity">
    <text evidence="2">Belongs to the helicase family. RLR subfamily.</text>
</comment>
<feature type="domain" description="RLR CTR" evidence="23">
    <location>
        <begin position="1058"/>
        <end position="1187"/>
    </location>
</feature>
<dbReference type="PROSITE" id="PS51194">
    <property type="entry name" value="HELICASE_CTER"/>
    <property type="match status" value="1"/>
</dbReference>
<comment type="caution">
    <text evidence="24">The sequence shown here is derived from an EMBL/GenBank/DDBJ whole genome shotgun (WGS) entry which is preliminary data.</text>
</comment>
<dbReference type="Gene3D" id="1.20.1320.30">
    <property type="match status" value="1"/>
</dbReference>
<comment type="catalytic activity">
    <reaction evidence="19">
        <text>ATP + H2O = ADP + phosphate + H(+)</text>
        <dbReference type="Rhea" id="RHEA:13065"/>
        <dbReference type="ChEBI" id="CHEBI:15377"/>
        <dbReference type="ChEBI" id="CHEBI:15378"/>
        <dbReference type="ChEBI" id="CHEBI:30616"/>
        <dbReference type="ChEBI" id="CHEBI:43474"/>
        <dbReference type="ChEBI" id="CHEBI:456216"/>
        <dbReference type="EC" id="3.6.4.13"/>
    </reaction>
    <physiologicalReaction direction="left-to-right" evidence="19">
        <dbReference type="Rhea" id="RHEA:13066"/>
    </physiologicalReaction>
</comment>
<gene>
    <name evidence="24" type="primary">DDX58</name>
    <name evidence="24" type="ORF">AWC38_SpisGene20373</name>
</gene>
<dbReference type="GO" id="GO:0005737">
    <property type="term" value="C:cytoplasm"/>
    <property type="evidence" value="ECO:0007669"/>
    <property type="project" value="UniProtKB-SubCell"/>
</dbReference>